<sequence>MYCHLTNTLHQAQLISLVQADQIAAYCSHSGVSTAEAIIALNILDASQLTTSLSQYFGLDIISLQQYNYSALCAELGLRELITRHQALPISKNDTTLVIAIIDPSNNDIEAEFSFATGLRAEPALADPIEVLSAIRKLYGRLIDSQTPPTKEIDTQELEELVEISDDERNNLENLSQDNSPISCFINQILLDAVRKEASDIHFEPYEDYYRVRMRCDGMLIETLNPPHHLARRLAARIKILSKLNIAERRLPQDGRIKLKLNEDTAVNLRVSSLPTLWGEKMVLRLLDSNNVPLNIDNLGYSDKQKHAYLKALNRPQGLILMTGPTGSGKTVSLYTGLKILNTVDVNIATAEDPIEINLPGINQVQIKPDIGFDFSTALKAFLRQDPDVIMVGEIRDFETAEIAIKAAQTGHLVLSTLHTNSAAETLVRLSNIGIQSFHIASSLSLIIAQRLARRLCSYCKVPYHPAANSIANFNLPQHTQLFEAHPRGCNHCNNGYSGRIGIYEVMEVNGQLSNAIVQHKSAEEIEKIACSQGMLTLSESGIEKWAYGVTSYSELQRTLYL</sequence>
<name>A0A3A6Q897_9VIBR</name>
<feature type="domain" description="Bacterial type II secretion system protein E" evidence="6">
    <location>
        <begin position="383"/>
        <end position="397"/>
    </location>
</feature>
<dbReference type="FunFam" id="3.30.450.90:FF:000001">
    <property type="entry name" value="Type II secretion system ATPase GspE"/>
    <property type="match status" value="1"/>
</dbReference>
<dbReference type="PROSITE" id="PS00662">
    <property type="entry name" value="T2SP_E"/>
    <property type="match status" value="1"/>
</dbReference>
<dbReference type="Pfam" id="PF05157">
    <property type="entry name" value="MshEN"/>
    <property type="match status" value="1"/>
</dbReference>
<dbReference type="Pfam" id="PF00437">
    <property type="entry name" value="T2SSE"/>
    <property type="match status" value="1"/>
</dbReference>
<dbReference type="InterPro" id="IPR027417">
    <property type="entry name" value="P-loop_NTPase"/>
</dbReference>
<dbReference type="RefSeq" id="WP_120034198.1">
    <property type="nucleotide sequence ID" value="NZ_QVMU01000023.1"/>
</dbReference>
<dbReference type="GO" id="GO:0005886">
    <property type="term" value="C:plasma membrane"/>
    <property type="evidence" value="ECO:0007669"/>
    <property type="project" value="TreeGrafter"/>
</dbReference>
<dbReference type="GO" id="GO:0005737">
    <property type="term" value="C:cytoplasm"/>
    <property type="evidence" value="ECO:0007669"/>
    <property type="project" value="UniProtKB-SubCell"/>
</dbReference>
<dbReference type="SUPFAM" id="SSF52540">
    <property type="entry name" value="P-loop containing nucleoside triphosphate hydrolases"/>
    <property type="match status" value="1"/>
</dbReference>
<dbReference type="OrthoDB" id="9804785at2"/>
<comment type="caution">
    <text evidence="7">The sequence shown here is derived from an EMBL/GenBank/DDBJ whole genome shotgun (WGS) entry which is preliminary data.</text>
</comment>
<dbReference type="InterPro" id="IPR013374">
    <property type="entry name" value="ATPase_typ4_pilus-assembl_PilB"/>
</dbReference>
<dbReference type="InterPro" id="IPR007831">
    <property type="entry name" value="T2SS_GspE_N"/>
</dbReference>
<evidence type="ECO:0000256" key="2">
    <source>
        <dbReference type="ARBA" id="ARBA00006611"/>
    </source>
</evidence>
<dbReference type="GO" id="GO:0005524">
    <property type="term" value="F:ATP binding"/>
    <property type="evidence" value="ECO:0007669"/>
    <property type="project" value="UniProtKB-KW"/>
</dbReference>
<dbReference type="Gene3D" id="3.30.300.160">
    <property type="entry name" value="Type II secretion system, protein E, N-terminal domain"/>
    <property type="match status" value="1"/>
</dbReference>
<comment type="similarity">
    <text evidence="2">Belongs to the GSP E family.</text>
</comment>
<organism evidence="7 8">
    <name type="scientific">Vibrio sinensis</name>
    <dbReference type="NCBI Taxonomy" id="2302434"/>
    <lineage>
        <taxon>Bacteria</taxon>
        <taxon>Pseudomonadati</taxon>
        <taxon>Pseudomonadota</taxon>
        <taxon>Gammaproteobacteria</taxon>
        <taxon>Vibrionales</taxon>
        <taxon>Vibrionaceae</taxon>
        <taxon>Vibrio</taxon>
    </lineage>
</organism>
<evidence type="ECO:0000256" key="5">
    <source>
        <dbReference type="ARBA" id="ARBA00022840"/>
    </source>
</evidence>
<keyword evidence="5" id="KW-0067">ATP-binding</keyword>
<accession>A0A3A6Q897</accession>
<evidence type="ECO:0000256" key="3">
    <source>
        <dbReference type="ARBA" id="ARBA00022490"/>
    </source>
</evidence>
<dbReference type="Proteomes" id="UP000273252">
    <property type="component" value="Unassembled WGS sequence"/>
</dbReference>
<dbReference type="CDD" id="cd01129">
    <property type="entry name" value="PulE-GspE-like"/>
    <property type="match status" value="1"/>
</dbReference>
<keyword evidence="3" id="KW-0963">Cytoplasm</keyword>
<dbReference type="FunFam" id="3.40.50.300:FF:000398">
    <property type="entry name" value="Type IV pilus assembly ATPase PilB"/>
    <property type="match status" value="1"/>
</dbReference>
<evidence type="ECO:0000256" key="1">
    <source>
        <dbReference type="ARBA" id="ARBA00004496"/>
    </source>
</evidence>
<protein>
    <submittedName>
        <fullName evidence="7">Type IV-A pilus assembly ATPase PilB</fullName>
    </submittedName>
</protein>
<dbReference type="AlphaFoldDB" id="A0A3A6Q897"/>
<evidence type="ECO:0000256" key="4">
    <source>
        <dbReference type="ARBA" id="ARBA00022741"/>
    </source>
</evidence>
<dbReference type="EMBL" id="QVMU01000023">
    <property type="protein sequence ID" value="RJX67371.1"/>
    <property type="molecule type" value="Genomic_DNA"/>
</dbReference>
<keyword evidence="8" id="KW-1185">Reference proteome</keyword>
<evidence type="ECO:0000313" key="8">
    <source>
        <dbReference type="Proteomes" id="UP000273252"/>
    </source>
</evidence>
<dbReference type="GO" id="GO:0009297">
    <property type="term" value="P:pilus assembly"/>
    <property type="evidence" value="ECO:0007669"/>
    <property type="project" value="InterPro"/>
</dbReference>
<dbReference type="Gene3D" id="3.30.450.90">
    <property type="match status" value="1"/>
</dbReference>
<comment type="subcellular location">
    <subcellularLocation>
        <location evidence="1">Cytoplasm</location>
    </subcellularLocation>
</comment>
<dbReference type="NCBIfam" id="TIGR02538">
    <property type="entry name" value="type_IV_pilB"/>
    <property type="match status" value="1"/>
</dbReference>
<dbReference type="Gene3D" id="3.40.50.300">
    <property type="entry name" value="P-loop containing nucleotide triphosphate hydrolases"/>
    <property type="match status" value="1"/>
</dbReference>
<dbReference type="InterPro" id="IPR037257">
    <property type="entry name" value="T2SS_E_N_sf"/>
</dbReference>
<evidence type="ECO:0000259" key="6">
    <source>
        <dbReference type="PROSITE" id="PS00662"/>
    </source>
</evidence>
<dbReference type="SUPFAM" id="SSF160246">
    <property type="entry name" value="EspE N-terminal domain-like"/>
    <property type="match status" value="1"/>
</dbReference>
<dbReference type="InterPro" id="IPR001482">
    <property type="entry name" value="T2SS/T4SS_dom"/>
</dbReference>
<dbReference type="PANTHER" id="PTHR30258">
    <property type="entry name" value="TYPE II SECRETION SYSTEM PROTEIN GSPE-RELATED"/>
    <property type="match status" value="1"/>
</dbReference>
<dbReference type="GO" id="GO:0016887">
    <property type="term" value="F:ATP hydrolysis activity"/>
    <property type="evidence" value="ECO:0007669"/>
    <property type="project" value="InterPro"/>
</dbReference>
<evidence type="ECO:0000313" key="7">
    <source>
        <dbReference type="EMBL" id="RJX67371.1"/>
    </source>
</evidence>
<proteinExistence type="inferred from homology"/>
<keyword evidence="4" id="KW-0547">Nucleotide-binding</keyword>
<reference evidence="7 8" key="1">
    <citation type="submission" date="2018-08" db="EMBL/GenBank/DDBJ databases">
        <title>Vibrio isolated from the Eastern China Marginal Seas.</title>
        <authorList>
            <person name="Li Y."/>
        </authorList>
    </citation>
    <scope>NUCLEOTIDE SEQUENCE [LARGE SCALE GENOMIC DNA]</scope>
    <source>
        <strain evidence="7 8">BEI233</strain>
    </source>
</reference>
<gene>
    <name evidence="7" type="primary">pilB</name>
    <name evidence="7" type="ORF">DZ860_18365</name>
</gene>
<dbReference type="PANTHER" id="PTHR30258:SF1">
    <property type="entry name" value="PROTEIN TRANSPORT PROTEIN HOFB HOMOLOG"/>
    <property type="match status" value="1"/>
</dbReference>